<dbReference type="Proteomes" id="UP000280759">
    <property type="component" value="Unassembled WGS sequence"/>
</dbReference>
<accession>A0A3P5Y646</accession>
<gene>
    <name evidence="1" type="ORF">FMV2238Y02_22630</name>
</gene>
<keyword evidence="2" id="KW-1185">Reference proteome</keyword>
<dbReference type="RefSeq" id="WP_003045444.1">
    <property type="nucleotide sequence ID" value="NZ_BLKN01000007.1"/>
</dbReference>
<evidence type="ECO:0000313" key="1">
    <source>
        <dbReference type="EMBL" id="VDC43760.1"/>
    </source>
</evidence>
<name>A0A3P5Y646_STRCB</name>
<dbReference type="EMBL" id="UXEP01000060">
    <property type="protein sequence ID" value="VDC43760.1"/>
    <property type="molecule type" value="Genomic_DNA"/>
</dbReference>
<protein>
    <submittedName>
        <fullName evidence="1">Uncharacterized protein</fullName>
    </submittedName>
</protein>
<organism evidence="1 2">
    <name type="scientific">Streptococcus canis</name>
    <dbReference type="NCBI Taxonomy" id="1329"/>
    <lineage>
        <taxon>Bacteria</taxon>
        <taxon>Bacillati</taxon>
        <taxon>Bacillota</taxon>
        <taxon>Bacilli</taxon>
        <taxon>Lactobacillales</taxon>
        <taxon>Streptococcaceae</taxon>
        <taxon>Streptococcus</taxon>
    </lineage>
</organism>
<reference evidence="1 2" key="1">
    <citation type="submission" date="2018-10" db="EMBL/GenBank/DDBJ databases">
        <authorList>
            <consortium name="Molecular Microbiology and Infection Unit (UMMI)"/>
            <person name="Machado M."/>
        </authorList>
    </citation>
    <scope>NUCLEOTIDE SEQUENCE [LARGE SCALE GENOMIC DNA]</scope>
    <source>
        <strain evidence="1">FMV2238.02</strain>
    </source>
</reference>
<evidence type="ECO:0000313" key="2">
    <source>
        <dbReference type="Proteomes" id="UP000280759"/>
    </source>
</evidence>
<sequence length="86" mass="10011">MRTYFPSTRHEDIDITEEWLVQKIDDTNQTAVFEGRGMNKHLLLEVDYSQNLKAFSLLSIGELVALPKEWLVTEAVGHYQPNWEGF</sequence>
<proteinExistence type="predicted"/>
<dbReference type="AlphaFoldDB" id="A0A3P5Y646"/>